<dbReference type="SUPFAM" id="SSF46689">
    <property type="entry name" value="Homeodomain-like"/>
    <property type="match status" value="2"/>
</dbReference>
<dbReference type="SMART" id="SM00342">
    <property type="entry name" value="HTH_ARAC"/>
    <property type="match status" value="1"/>
</dbReference>
<evidence type="ECO:0000259" key="4">
    <source>
        <dbReference type="PROSITE" id="PS01124"/>
    </source>
</evidence>
<dbReference type="PROSITE" id="PS00041">
    <property type="entry name" value="HTH_ARAC_FAMILY_1"/>
    <property type="match status" value="1"/>
</dbReference>
<keyword evidence="6" id="KW-1185">Reference proteome</keyword>
<dbReference type="GO" id="GO:0003700">
    <property type="term" value="F:DNA-binding transcription factor activity"/>
    <property type="evidence" value="ECO:0007669"/>
    <property type="project" value="InterPro"/>
</dbReference>
<dbReference type="Pfam" id="PF12833">
    <property type="entry name" value="HTH_18"/>
    <property type="match status" value="1"/>
</dbReference>
<keyword evidence="1" id="KW-0805">Transcription regulation</keyword>
<dbReference type="InterPro" id="IPR018062">
    <property type="entry name" value="HTH_AraC-typ_CS"/>
</dbReference>
<comment type="caution">
    <text evidence="5">The sequence shown here is derived from an EMBL/GenBank/DDBJ whole genome shotgun (WGS) entry which is preliminary data.</text>
</comment>
<dbReference type="PROSITE" id="PS01124">
    <property type="entry name" value="HTH_ARAC_FAMILY_2"/>
    <property type="match status" value="1"/>
</dbReference>
<keyword evidence="2" id="KW-0238">DNA-binding</keyword>
<dbReference type="InterPro" id="IPR020449">
    <property type="entry name" value="Tscrpt_reg_AraC-type_HTH"/>
</dbReference>
<accession>A0A5D0NYA7</accession>
<evidence type="ECO:0000256" key="1">
    <source>
        <dbReference type="ARBA" id="ARBA00023015"/>
    </source>
</evidence>
<evidence type="ECO:0000256" key="2">
    <source>
        <dbReference type="ARBA" id="ARBA00023125"/>
    </source>
</evidence>
<dbReference type="AlphaFoldDB" id="A0A5D0NYA7"/>
<dbReference type="EMBL" id="VSFG01000001">
    <property type="protein sequence ID" value="TYB49021.1"/>
    <property type="molecule type" value="Genomic_DNA"/>
</dbReference>
<dbReference type="PANTHER" id="PTHR46796">
    <property type="entry name" value="HTH-TYPE TRANSCRIPTIONAL ACTIVATOR RHAS-RELATED"/>
    <property type="match status" value="1"/>
</dbReference>
<dbReference type="STRING" id="1220554.GCA_001552135_05469"/>
<evidence type="ECO:0000313" key="6">
    <source>
        <dbReference type="Proteomes" id="UP000323380"/>
    </source>
</evidence>
<reference evidence="5 6" key="1">
    <citation type="submission" date="2019-08" db="EMBL/GenBank/DDBJ databases">
        <title>Actinomadura sp. nov. CYP1-5 isolated from mountain soil.</title>
        <authorList>
            <person name="Songsumanus A."/>
            <person name="Kuncharoen N."/>
            <person name="Kudo T."/>
            <person name="Yuki M."/>
            <person name="Igarashi Y."/>
            <person name="Tanasupawat S."/>
        </authorList>
    </citation>
    <scope>NUCLEOTIDE SEQUENCE [LARGE SCALE GENOMIC DNA]</scope>
    <source>
        <strain evidence="5 6">JCM 14158</strain>
    </source>
</reference>
<name>A0A5D0NYA7_9ACTN</name>
<organism evidence="5 6">
    <name type="scientific">Actinomadura chibensis</name>
    <dbReference type="NCBI Taxonomy" id="392828"/>
    <lineage>
        <taxon>Bacteria</taxon>
        <taxon>Bacillati</taxon>
        <taxon>Actinomycetota</taxon>
        <taxon>Actinomycetes</taxon>
        <taxon>Streptosporangiales</taxon>
        <taxon>Thermomonosporaceae</taxon>
        <taxon>Actinomadura</taxon>
    </lineage>
</organism>
<dbReference type="PRINTS" id="PR00032">
    <property type="entry name" value="HTHARAC"/>
</dbReference>
<dbReference type="Proteomes" id="UP000323380">
    <property type="component" value="Unassembled WGS sequence"/>
</dbReference>
<dbReference type="GO" id="GO:0043565">
    <property type="term" value="F:sequence-specific DNA binding"/>
    <property type="evidence" value="ECO:0007669"/>
    <property type="project" value="InterPro"/>
</dbReference>
<protein>
    <submittedName>
        <fullName evidence="5">Helix-turn-helix transcriptional regulator</fullName>
    </submittedName>
</protein>
<dbReference type="Gene3D" id="1.10.10.60">
    <property type="entry name" value="Homeodomain-like"/>
    <property type="match status" value="2"/>
</dbReference>
<dbReference type="InterPro" id="IPR050204">
    <property type="entry name" value="AraC_XylS_family_regulators"/>
</dbReference>
<keyword evidence="3" id="KW-0804">Transcription</keyword>
<gene>
    <name evidence="5" type="ORF">FXF69_07715</name>
</gene>
<sequence>MVGDRPRLPDADPGLPHLRAVDERLLPPGAPRALVRRRERLARPHRAVPDGLRPRGAMTTGATTGAATGLMAGTGTAACALDDATPVRAAQRDGVGRVIEFLRRNPAVPISTGEMARMANFSACYFHQVFRSVTGVSPGSFHAALRMESAKRLLLDEGRRVTDVCFEVGYSSPGTFSSRFREMVGVSPREFRRLAGLRAPVPAPPVAATPVPATPVRPHPTSRYRRLHLPVVIGFYDRPVPQGRPRACALAYRSPVEEVPRLRDGLYYVFGASFAWSDDDARSYLLLESHRDDLLVGSPGTPLTVRDGRVRQPVRLRLRPPRATDPPLLSVFSHPVHHFEGRGP</sequence>
<evidence type="ECO:0000313" key="5">
    <source>
        <dbReference type="EMBL" id="TYB49021.1"/>
    </source>
</evidence>
<evidence type="ECO:0000256" key="3">
    <source>
        <dbReference type="ARBA" id="ARBA00023163"/>
    </source>
</evidence>
<dbReference type="PANTHER" id="PTHR46796:SF2">
    <property type="entry name" value="TRANSCRIPTIONAL REGULATORY PROTEIN"/>
    <property type="match status" value="1"/>
</dbReference>
<proteinExistence type="predicted"/>
<feature type="domain" description="HTH araC/xylS-type" evidence="4">
    <location>
        <begin position="96"/>
        <end position="194"/>
    </location>
</feature>
<dbReference type="InterPro" id="IPR009057">
    <property type="entry name" value="Homeodomain-like_sf"/>
</dbReference>
<dbReference type="InterPro" id="IPR018060">
    <property type="entry name" value="HTH_AraC"/>
</dbReference>